<organism evidence="13 14">
    <name type="scientific">Stachybotrys elegans</name>
    <dbReference type="NCBI Taxonomy" id="80388"/>
    <lineage>
        <taxon>Eukaryota</taxon>
        <taxon>Fungi</taxon>
        <taxon>Dikarya</taxon>
        <taxon>Ascomycota</taxon>
        <taxon>Pezizomycotina</taxon>
        <taxon>Sordariomycetes</taxon>
        <taxon>Hypocreomycetidae</taxon>
        <taxon>Hypocreales</taxon>
        <taxon>Stachybotryaceae</taxon>
        <taxon>Stachybotrys</taxon>
    </lineage>
</organism>
<dbReference type="InterPro" id="IPR017972">
    <property type="entry name" value="Cyt_P450_CS"/>
</dbReference>
<feature type="region of interest" description="Disordered" evidence="11">
    <location>
        <begin position="508"/>
        <end position="533"/>
    </location>
</feature>
<evidence type="ECO:0000256" key="3">
    <source>
        <dbReference type="ARBA" id="ARBA00010617"/>
    </source>
</evidence>
<keyword evidence="4 9" id="KW-0349">Heme</keyword>
<evidence type="ECO:0000313" key="14">
    <source>
        <dbReference type="Proteomes" id="UP000813444"/>
    </source>
</evidence>
<evidence type="ECO:0000256" key="6">
    <source>
        <dbReference type="ARBA" id="ARBA00023002"/>
    </source>
</evidence>
<evidence type="ECO:0000256" key="12">
    <source>
        <dbReference type="SAM" id="Phobius"/>
    </source>
</evidence>
<dbReference type="AlphaFoldDB" id="A0A8K0T3P6"/>
<dbReference type="GO" id="GO:0016705">
    <property type="term" value="F:oxidoreductase activity, acting on paired donors, with incorporation or reduction of molecular oxygen"/>
    <property type="evidence" value="ECO:0007669"/>
    <property type="project" value="InterPro"/>
</dbReference>
<protein>
    <submittedName>
        <fullName evidence="13">O-methylsterigmatocystin oxidoreductase</fullName>
    </submittedName>
</protein>
<evidence type="ECO:0000256" key="7">
    <source>
        <dbReference type="ARBA" id="ARBA00023004"/>
    </source>
</evidence>
<proteinExistence type="inferred from homology"/>
<evidence type="ECO:0000256" key="10">
    <source>
        <dbReference type="RuleBase" id="RU000461"/>
    </source>
</evidence>
<dbReference type="InterPro" id="IPR050364">
    <property type="entry name" value="Cytochrome_P450_fung"/>
</dbReference>
<dbReference type="PANTHER" id="PTHR46300:SF7">
    <property type="entry name" value="P450, PUTATIVE (EUROFUNG)-RELATED"/>
    <property type="match status" value="1"/>
</dbReference>
<comment type="cofactor">
    <cofactor evidence="1 9">
        <name>heme</name>
        <dbReference type="ChEBI" id="CHEBI:30413"/>
    </cofactor>
</comment>
<dbReference type="Pfam" id="PF00067">
    <property type="entry name" value="p450"/>
    <property type="match status" value="1"/>
</dbReference>
<feature type="binding site" description="axial binding residue" evidence="9">
    <location>
        <position position="439"/>
    </location>
    <ligand>
        <name>heme</name>
        <dbReference type="ChEBI" id="CHEBI:30413"/>
    </ligand>
    <ligandPart>
        <name>Fe</name>
        <dbReference type="ChEBI" id="CHEBI:18248"/>
    </ligandPart>
</feature>
<feature type="transmembrane region" description="Helical" evidence="12">
    <location>
        <begin position="6"/>
        <end position="23"/>
    </location>
</feature>
<dbReference type="Gene3D" id="1.10.630.10">
    <property type="entry name" value="Cytochrome P450"/>
    <property type="match status" value="1"/>
</dbReference>
<accession>A0A8K0T3P6</accession>
<evidence type="ECO:0000256" key="5">
    <source>
        <dbReference type="ARBA" id="ARBA00022723"/>
    </source>
</evidence>
<dbReference type="PANTHER" id="PTHR46300">
    <property type="entry name" value="P450, PUTATIVE (EUROFUNG)-RELATED-RELATED"/>
    <property type="match status" value="1"/>
</dbReference>
<comment type="pathway">
    <text evidence="2">Mycotoxin biosynthesis.</text>
</comment>
<dbReference type="EMBL" id="JAGPNK010000001">
    <property type="protein sequence ID" value="KAH7329603.1"/>
    <property type="molecule type" value="Genomic_DNA"/>
</dbReference>
<keyword evidence="6 10" id="KW-0560">Oxidoreductase</keyword>
<reference evidence="13" key="1">
    <citation type="journal article" date="2021" name="Nat. Commun.">
        <title>Genetic determinants of endophytism in the Arabidopsis root mycobiome.</title>
        <authorList>
            <person name="Mesny F."/>
            <person name="Miyauchi S."/>
            <person name="Thiergart T."/>
            <person name="Pickel B."/>
            <person name="Atanasova L."/>
            <person name="Karlsson M."/>
            <person name="Huettel B."/>
            <person name="Barry K.W."/>
            <person name="Haridas S."/>
            <person name="Chen C."/>
            <person name="Bauer D."/>
            <person name="Andreopoulos W."/>
            <person name="Pangilinan J."/>
            <person name="LaButti K."/>
            <person name="Riley R."/>
            <person name="Lipzen A."/>
            <person name="Clum A."/>
            <person name="Drula E."/>
            <person name="Henrissat B."/>
            <person name="Kohler A."/>
            <person name="Grigoriev I.V."/>
            <person name="Martin F.M."/>
            <person name="Hacquard S."/>
        </authorList>
    </citation>
    <scope>NUCLEOTIDE SEQUENCE</scope>
    <source>
        <strain evidence="13">MPI-CAGE-CH-0235</strain>
    </source>
</reference>
<evidence type="ECO:0000256" key="9">
    <source>
        <dbReference type="PIRSR" id="PIRSR602401-1"/>
    </source>
</evidence>
<evidence type="ECO:0000256" key="4">
    <source>
        <dbReference type="ARBA" id="ARBA00022617"/>
    </source>
</evidence>
<evidence type="ECO:0000256" key="11">
    <source>
        <dbReference type="SAM" id="MobiDB-lite"/>
    </source>
</evidence>
<evidence type="ECO:0000313" key="13">
    <source>
        <dbReference type="EMBL" id="KAH7329603.1"/>
    </source>
</evidence>
<dbReference type="SUPFAM" id="SSF48264">
    <property type="entry name" value="Cytochrome P450"/>
    <property type="match status" value="1"/>
</dbReference>
<keyword evidence="5 9" id="KW-0479">Metal-binding</keyword>
<dbReference type="PRINTS" id="PR00463">
    <property type="entry name" value="EP450I"/>
</dbReference>
<dbReference type="GO" id="GO:0005506">
    <property type="term" value="F:iron ion binding"/>
    <property type="evidence" value="ECO:0007669"/>
    <property type="project" value="InterPro"/>
</dbReference>
<evidence type="ECO:0000256" key="2">
    <source>
        <dbReference type="ARBA" id="ARBA00004685"/>
    </source>
</evidence>
<evidence type="ECO:0000256" key="1">
    <source>
        <dbReference type="ARBA" id="ARBA00001971"/>
    </source>
</evidence>
<keyword evidence="7 9" id="KW-0408">Iron</keyword>
<dbReference type="CDD" id="cd11065">
    <property type="entry name" value="CYP64-like"/>
    <property type="match status" value="1"/>
</dbReference>
<evidence type="ECO:0000256" key="8">
    <source>
        <dbReference type="ARBA" id="ARBA00023033"/>
    </source>
</evidence>
<dbReference type="PROSITE" id="PS00086">
    <property type="entry name" value="CYTOCHROME_P450"/>
    <property type="match status" value="1"/>
</dbReference>
<sequence>MVFLSPTTLGAVALIGYFLYLQLNRRSPRLPPGPTRLPIVGNIRDLPPRETPEHLHWMKHKDLYGPITSVSVMGSTVVVVHDRDMAHELLEEMSSKTSDRPSMVMAGELCGYGKFTLMQHTGPRFRRARKYITQELTGLKTSSLLHDILEGAVKRHVVQTMRDPRKQIHHCKTAVTSTIMKLAYGYRAETDGPDSLNRISEQVMADFGRATAMAWPVDAIPALRHVPESFPGAGFKKTARQYNDMVEKAAYMPYNFVKRQVDSKSHKPSYVSKLLEKLRDQDGVVSEEDKEAIVWTAASLYGGGTDTSMIPLTVFTMAMAKWPHIQERVQDEIDRAVGTDRLPTFEDRRNLPYLNAVIAEVSRWWPAAPMGFPHAATEDIVFRGYDIPKGTIITPAVWWFLHNPEVYEKPDVFDPERFLAPRNEPDPAREVFGYGRRRCAGVYVAEEIMFLNVAQVVAAFRISQAMGSDGEPIPIDTQPKPGVLCYPPKFDFHIELRSEQHEALLKRMERELPQEAGDSNQLDSYANYTGSQA</sequence>
<name>A0A8K0T3P6_9HYPO</name>
<dbReference type="OrthoDB" id="2789670at2759"/>
<dbReference type="InterPro" id="IPR001128">
    <property type="entry name" value="Cyt_P450"/>
</dbReference>
<comment type="similarity">
    <text evidence="3 10">Belongs to the cytochrome P450 family.</text>
</comment>
<keyword evidence="12" id="KW-0812">Transmembrane</keyword>
<keyword evidence="14" id="KW-1185">Reference proteome</keyword>
<keyword evidence="8 10" id="KW-0503">Monooxygenase</keyword>
<dbReference type="GO" id="GO:0004497">
    <property type="term" value="F:monooxygenase activity"/>
    <property type="evidence" value="ECO:0007669"/>
    <property type="project" value="UniProtKB-KW"/>
</dbReference>
<dbReference type="InterPro" id="IPR036396">
    <property type="entry name" value="Cyt_P450_sf"/>
</dbReference>
<gene>
    <name evidence="13" type="ORF">B0I35DRAFT_466620</name>
</gene>
<comment type="caution">
    <text evidence="13">The sequence shown here is derived from an EMBL/GenBank/DDBJ whole genome shotgun (WGS) entry which is preliminary data.</text>
</comment>
<dbReference type="InterPro" id="IPR002401">
    <property type="entry name" value="Cyt_P450_E_grp-I"/>
</dbReference>
<dbReference type="Proteomes" id="UP000813444">
    <property type="component" value="Unassembled WGS sequence"/>
</dbReference>
<keyword evidence="12" id="KW-1133">Transmembrane helix</keyword>
<keyword evidence="12" id="KW-0472">Membrane</keyword>
<dbReference type="GO" id="GO:0020037">
    <property type="term" value="F:heme binding"/>
    <property type="evidence" value="ECO:0007669"/>
    <property type="project" value="InterPro"/>
</dbReference>
<feature type="compositionally biased region" description="Polar residues" evidence="11">
    <location>
        <begin position="517"/>
        <end position="533"/>
    </location>
</feature>